<organism evidence="9 10">
    <name type="scientific">Paramylibacter kogurei</name>
    <dbReference type="NCBI Taxonomy" id="1889778"/>
    <lineage>
        <taxon>Bacteria</taxon>
        <taxon>Pseudomonadati</taxon>
        <taxon>Pseudomonadota</taxon>
        <taxon>Alphaproteobacteria</taxon>
        <taxon>Rhodobacterales</taxon>
        <taxon>Paracoccaceae</taxon>
        <taxon>Paramylibacter</taxon>
    </lineage>
</organism>
<evidence type="ECO:0000313" key="9">
    <source>
        <dbReference type="EMBL" id="PIB24195.1"/>
    </source>
</evidence>
<dbReference type="Gene3D" id="1.20.1540.10">
    <property type="entry name" value="Rhomboid-like"/>
    <property type="match status" value="1"/>
</dbReference>
<comment type="similarity">
    <text evidence="2">Belongs to the peptidase S54 family.</text>
</comment>
<evidence type="ECO:0000313" key="10">
    <source>
        <dbReference type="Proteomes" id="UP000231516"/>
    </source>
</evidence>
<feature type="transmembrane region" description="Helical" evidence="7">
    <location>
        <begin position="12"/>
        <end position="34"/>
    </location>
</feature>
<sequence length="247" mass="27157">MFPIRDHNPSRHPAYVTWGLMAVNIIVFMLYVPILGDDIALANFFDTWAMVPAEITSGTEYHTALTSMFLHGGFMHIAGNMLFLWIFGDNVEDTMGHIPFLLFYLAAGFAADAIHVLSDPNSPIPTVGASGAIAGVMGAYLLLFPNAKVDILLILFVFIRIFTLPAFVVLGVWMAMQLFGGVANTAAGGGVAYWAHVGGFVAGVIFTLPLWAKRGGKQFWQRSDYHPPHKPTFETRSTTIPVVRRRK</sequence>
<accession>A0A2G5K450</accession>
<evidence type="ECO:0000256" key="3">
    <source>
        <dbReference type="ARBA" id="ARBA00022692"/>
    </source>
</evidence>
<evidence type="ECO:0000256" key="6">
    <source>
        <dbReference type="ARBA" id="ARBA00023136"/>
    </source>
</evidence>
<gene>
    <name evidence="9" type="ORF">BFP76_02900</name>
</gene>
<keyword evidence="6 7" id="KW-0472">Membrane</keyword>
<evidence type="ECO:0000259" key="8">
    <source>
        <dbReference type="Pfam" id="PF01694"/>
    </source>
</evidence>
<dbReference type="PANTHER" id="PTHR43731:SF14">
    <property type="entry name" value="PRESENILIN-ASSOCIATED RHOMBOID-LIKE PROTEIN, MITOCHONDRIAL"/>
    <property type="match status" value="1"/>
</dbReference>
<dbReference type="Pfam" id="PF01694">
    <property type="entry name" value="Rhomboid"/>
    <property type="match status" value="1"/>
</dbReference>
<feature type="transmembrane region" description="Helical" evidence="7">
    <location>
        <begin position="124"/>
        <end position="144"/>
    </location>
</feature>
<keyword evidence="4" id="KW-0378">Hydrolase</keyword>
<protein>
    <submittedName>
        <fullName evidence="9">Rhomboid family intramembrane serine protease</fullName>
    </submittedName>
</protein>
<evidence type="ECO:0000256" key="4">
    <source>
        <dbReference type="ARBA" id="ARBA00022801"/>
    </source>
</evidence>
<comment type="caution">
    <text evidence="9">The sequence shown here is derived from an EMBL/GenBank/DDBJ whole genome shotgun (WGS) entry which is preliminary data.</text>
</comment>
<dbReference type="RefSeq" id="WP_099592474.1">
    <property type="nucleotide sequence ID" value="NZ_MDGM01000012.1"/>
</dbReference>
<dbReference type="GO" id="GO:0006508">
    <property type="term" value="P:proteolysis"/>
    <property type="evidence" value="ECO:0007669"/>
    <property type="project" value="UniProtKB-KW"/>
</dbReference>
<dbReference type="SUPFAM" id="SSF144091">
    <property type="entry name" value="Rhomboid-like"/>
    <property type="match status" value="1"/>
</dbReference>
<name>A0A2G5K450_9RHOB</name>
<feature type="domain" description="Peptidase S54 rhomboid" evidence="8">
    <location>
        <begin position="60"/>
        <end position="211"/>
    </location>
</feature>
<feature type="transmembrane region" description="Helical" evidence="7">
    <location>
        <begin position="100"/>
        <end position="118"/>
    </location>
</feature>
<dbReference type="InterPro" id="IPR050925">
    <property type="entry name" value="Rhomboid_protease_S54"/>
</dbReference>
<comment type="subcellular location">
    <subcellularLocation>
        <location evidence="1">Membrane</location>
        <topology evidence="1">Multi-pass membrane protein</topology>
    </subcellularLocation>
</comment>
<feature type="transmembrane region" description="Helical" evidence="7">
    <location>
        <begin position="68"/>
        <end position="88"/>
    </location>
</feature>
<keyword evidence="9" id="KW-0645">Protease</keyword>
<dbReference type="Proteomes" id="UP000231516">
    <property type="component" value="Unassembled WGS sequence"/>
</dbReference>
<dbReference type="PANTHER" id="PTHR43731">
    <property type="entry name" value="RHOMBOID PROTEASE"/>
    <property type="match status" value="1"/>
</dbReference>
<feature type="transmembrane region" description="Helical" evidence="7">
    <location>
        <begin position="151"/>
        <end position="173"/>
    </location>
</feature>
<evidence type="ECO:0000256" key="5">
    <source>
        <dbReference type="ARBA" id="ARBA00022989"/>
    </source>
</evidence>
<keyword evidence="10" id="KW-1185">Reference proteome</keyword>
<evidence type="ECO:0000256" key="7">
    <source>
        <dbReference type="SAM" id="Phobius"/>
    </source>
</evidence>
<dbReference type="FunFam" id="1.20.1540.10:FF:000027">
    <property type="entry name" value="Rhomboid family intramembrane serine protease"/>
    <property type="match status" value="1"/>
</dbReference>
<dbReference type="GO" id="GO:0004252">
    <property type="term" value="F:serine-type endopeptidase activity"/>
    <property type="evidence" value="ECO:0007669"/>
    <property type="project" value="InterPro"/>
</dbReference>
<dbReference type="GO" id="GO:0016020">
    <property type="term" value="C:membrane"/>
    <property type="evidence" value="ECO:0007669"/>
    <property type="project" value="UniProtKB-SubCell"/>
</dbReference>
<feature type="transmembrane region" description="Helical" evidence="7">
    <location>
        <begin position="193"/>
        <end position="212"/>
    </location>
</feature>
<dbReference type="InterPro" id="IPR035952">
    <property type="entry name" value="Rhomboid-like_sf"/>
</dbReference>
<evidence type="ECO:0000256" key="1">
    <source>
        <dbReference type="ARBA" id="ARBA00004141"/>
    </source>
</evidence>
<dbReference type="AlphaFoldDB" id="A0A2G5K450"/>
<dbReference type="OrthoDB" id="9813074at2"/>
<reference evidence="9 10" key="1">
    <citation type="submission" date="2016-08" db="EMBL/GenBank/DDBJ databases">
        <title>Draft genome of Amylibacter sp. strain 4G11.</title>
        <authorList>
            <person name="Wong S.-K."/>
            <person name="Hamasaki K."/>
            <person name="Yoshizawa S."/>
        </authorList>
    </citation>
    <scope>NUCLEOTIDE SEQUENCE [LARGE SCALE GENOMIC DNA]</scope>
    <source>
        <strain evidence="9 10">4G11</strain>
    </source>
</reference>
<dbReference type="InterPro" id="IPR022764">
    <property type="entry name" value="Peptidase_S54_rhomboid_dom"/>
</dbReference>
<keyword evidence="5 7" id="KW-1133">Transmembrane helix</keyword>
<proteinExistence type="inferred from homology"/>
<keyword evidence="3 7" id="KW-0812">Transmembrane</keyword>
<evidence type="ECO:0000256" key="2">
    <source>
        <dbReference type="ARBA" id="ARBA00009045"/>
    </source>
</evidence>
<dbReference type="EMBL" id="MDGM01000012">
    <property type="protein sequence ID" value="PIB24195.1"/>
    <property type="molecule type" value="Genomic_DNA"/>
</dbReference>